<dbReference type="RefSeq" id="WP_208850611.1">
    <property type="nucleotide sequence ID" value="NZ_JAGGDJ010000044.1"/>
</dbReference>
<evidence type="ECO:0000259" key="1">
    <source>
        <dbReference type="Pfam" id="PF01170"/>
    </source>
</evidence>
<reference evidence="2 3" key="1">
    <citation type="submission" date="2021-03" db="EMBL/GenBank/DDBJ databases">
        <title>Paenibacillus artemisicola MWE-103 whole genome sequence.</title>
        <authorList>
            <person name="Ham Y.J."/>
        </authorList>
    </citation>
    <scope>NUCLEOTIDE SEQUENCE [LARGE SCALE GENOMIC DNA]</scope>
    <source>
        <strain evidence="2 3">MWE-103</strain>
    </source>
</reference>
<name>A0ABS3WIT5_9BACL</name>
<protein>
    <submittedName>
        <fullName evidence="2">Methyltransferase domain-containing protein</fullName>
    </submittedName>
</protein>
<keyword evidence="2" id="KW-0489">Methyltransferase</keyword>
<keyword evidence="3" id="KW-1185">Reference proteome</keyword>
<dbReference type="GO" id="GO:0032259">
    <property type="term" value="P:methylation"/>
    <property type="evidence" value="ECO:0007669"/>
    <property type="project" value="UniProtKB-KW"/>
</dbReference>
<dbReference type="Proteomes" id="UP000670947">
    <property type="component" value="Unassembled WGS sequence"/>
</dbReference>
<sequence>MTPYFATVLPGLEPLLEQEIRFKLPGAAALGSERGKVFFASGLPLEALTALRTADNLYRPLLRFRVGPHKKHLADLEEAVFRTGLEGLPAEFRPGRGPVRFKVNAGRTGKHAYSRFDAAEAAARGIARQDGRWRAEALGGHEVEFRLDLCQDEALFAVRLTDAAYRYRGGERAFTAAALRPSVAHALVWASRPEPADRFLDPCCGSGTILTERLGYPYARLDGGDLSPEAVAAARGNAGERERLAVRQWDARRLPIDAGAVDKTVTNLPFGRQISAGEAMPALYADLLRELKRVVAREGSILCLTDADGALREAAERLQLGCDAVATLSLKGLHPTLYRLRHA</sequence>
<organism evidence="2 3">
    <name type="scientific">Paenibacillus artemisiicola</name>
    <dbReference type="NCBI Taxonomy" id="1172618"/>
    <lineage>
        <taxon>Bacteria</taxon>
        <taxon>Bacillati</taxon>
        <taxon>Bacillota</taxon>
        <taxon>Bacilli</taxon>
        <taxon>Bacillales</taxon>
        <taxon>Paenibacillaceae</taxon>
        <taxon>Paenibacillus</taxon>
    </lineage>
</organism>
<dbReference type="GO" id="GO:0008168">
    <property type="term" value="F:methyltransferase activity"/>
    <property type="evidence" value="ECO:0007669"/>
    <property type="project" value="UniProtKB-KW"/>
</dbReference>
<evidence type="ECO:0000313" key="2">
    <source>
        <dbReference type="EMBL" id="MBO7748001.1"/>
    </source>
</evidence>
<accession>A0ABS3WIT5</accession>
<dbReference type="Gene3D" id="3.40.50.150">
    <property type="entry name" value="Vaccinia Virus protein VP39"/>
    <property type="match status" value="1"/>
</dbReference>
<dbReference type="PANTHER" id="PTHR14911">
    <property type="entry name" value="THUMP DOMAIN-CONTAINING"/>
    <property type="match status" value="1"/>
</dbReference>
<evidence type="ECO:0000313" key="3">
    <source>
        <dbReference type="Proteomes" id="UP000670947"/>
    </source>
</evidence>
<comment type="caution">
    <text evidence="2">The sequence shown here is derived from an EMBL/GenBank/DDBJ whole genome shotgun (WGS) entry which is preliminary data.</text>
</comment>
<dbReference type="PANTHER" id="PTHR14911:SF13">
    <property type="entry name" value="TRNA (GUANINE(6)-N2)-METHYLTRANSFERASE THUMP3"/>
    <property type="match status" value="1"/>
</dbReference>
<dbReference type="InterPro" id="IPR000241">
    <property type="entry name" value="RlmKL-like_Mtase"/>
</dbReference>
<feature type="domain" description="Ribosomal RNA large subunit methyltransferase K/L-like methyltransferase" evidence="1">
    <location>
        <begin position="172"/>
        <end position="326"/>
    </location>
</feature>
<dbReference type="EMBL" id="JAGGDJ010000044">
    <property type="protein sequence ID" value="MBO7748001.1"/>
    <property type="molecule type" value="Genomic_DNA"/>
</dbReference>
<dbReference type="Gene3D" id="3.30.2130.30">
    <property type="match status" value="1"/>
</dbReference>
<dbReference type="CDD" id="cd02440">
    <property type="entry name" value="AdoMet_MTases"/>
    <property type="match status" value="1"/>
</dbReference>
<dbReference type="InterPro" id="IPR029063">
    <property type="entry name" value="SAM-dependent_MTases_sf"/>
</dbReference>
<dbReference type="CDD" id="cd11715">
    <property type="entry name" value="THUMP_AdoMetMT"/>
    <property type="match status" value="1"/>
</dbReference>
<gene>
    <name evidence="2" type="ORF">I8J29_27790</name>
</gene>
<proteinExistence type="predicted"/>
<dbReference type="SUPFAM" id="SSF53335">
    <property type="entry name" value="S-adenosyl-L-methionine-dependent methyltransferases"/>
    <property type="match status" value="1"/>
</dbReference>
<dbReference type="Pfam" id="PF01170">
    <property type="entry name" value="UPF0020"/>
    <property type="match status" value="1"/>
</dbReference>
<keyword evidence="2" id="KW-0808">Transferase</keyword>